<dbReference type="InterPro" id="IPR013324">
    <property type="entry name" value="RNA_pol_sigma_r3/r4-like"/>
</dbReference>
<organism evidence="7 8">
    <name type="scientific">Oceanobacter antarcticus</name>
    <dbReference type="NCBI Taxonomy" id="3133425"/>
    <lineage>
        <taxon>Bacteria</taxon>
        <taxon>Pseudomonadati</taxon>
        <taxon>Pseudomonadota</taxon>
        <taxon>Gammaproteobacteria</taxon>
        <taxon>Oceanospirillales</taxon>
        <taxon>Oceanospirillaceae</taxon>
        <taxon>Oceanobacter</taxon>
    </lineage>
</organism>
<dbReference type="Pfam" id="PF04542">
    <property type="entry name" value="Sigma70_r2"/>
    <property type="match status" value="1"/>
</dbReference>
<evidence type="ECO:0000313" key="8">
    <source>
        <dbReference type="Proteomes" id="UP001620597"/>
    </source>
</evidence>
<comment type="caution">
    <text evidence="7">The sequence shown here is derived from an EMBL/GenBank/DDBJ whole genome shotgun (WGS) entry which is preliminary data.</text>
</comment>
<dbReference type="Gene3D" id="1.10.1740.10">
    <property type="match status" value="1"/>
</dbReference>
<dbReference type="PANTHER" id="PTHR43133">
    <property type="entry name" value="RNA POLYMERASE ECF-TYPE SIGMA FACTO"/>
    <property type="match status" value="1"/>
</dbReference>
<keyword evidence="2" id="KW-0805">Transcription regulation</keyword>
<evidence type="ECO:0000256" key="2">
    <source>
        <dbReference type="ARBA" id="ARBA00023015"/>
    </source>
</evidence>
<dbReference type="PANTHER" id="PTHR43133:SF63">
    <property type="entry name" value="RNA POLYMERASE SIGMA FACTOR FECI-RELATED"/>
    <property type="match status" value="1"/>
</dbReference>
<accession>A0ABW8NKQ0</accession>
<dbReference type="Proteomes" id="UP001620597">
    <property type="component" value="Unassembled WGS sequence"/>
</dbReference>
<dbReference type="InterPro" id="IPR013249">
    <property type="entry name" value="RNA_pol_sigma70_r4_t2"/>
</dbReference>
<dbReference type="NCBIfam" id="TIGR02937">
    <property type="entry name" value="sigma70-ECF"/>
    <property type="match status" value="1"/>
</dbReference>
<sequence>MKQLSALMDVLKQNESSLLGFISARLGCPDTAADLLQQLAEKLLRQKNPGDIQDHKAYLYQSARNEIVNHYRSEQSRQRHESSFIAQHPEDEDGITIEQAAIASRKLQRLDQSLQQLPLLTREIFWQYRIEGQRQKDIAGQMNISLSTVEKHLASAMKHLRQSLISDNER</sequence>
<dbReference type="InterPro" id="IPR014284">
    <property type="entry name" value="RNA_pol_sigma-70_dom"/>
</dbReference>
<feature type="domain" description="RNA polymerase sigma-70 region 2" evidence="5">
    <location>
        <begin position="12"/>
        <end position="76"/>
    </location>
</feature>
<dbReference type="InterPro" id="IPR007627">
    <property type="entry name" value="RNA_pol_sigma70_r2"/>
</dbReference>
<evidence type="ECO:0000313" key="7">
    <source>
        <dbReference type="EMBL" id="MFK4753542.1"/>
    </source>
</evidence>
<keyword evidence="3" id="KW-0731">Sigma factor</keyword>
<dbReference type="InterPro" id="IPR039425">
    <property type="entry name" value="RNA_pol_sigma-70-like"/>
</dbReference>
<reference evidence="7 8" key="1">
    <citation type="submission" date="2024-03" db="EMBL/GenBank/DDBJ databases">
        <title>High-quality draft genome sequence of Oceanobacter sp. wDCs-4.</title>
        <authorList>
            <person name="Dong C."/>
        </authorList>
    </citation>
    <scope>NUCLEOTIDE SEQUENCE [LARGE SCALE GENOMIC DNA]</scope>
    <source>
        <strain evidence="8">wDCs-4</strain>
    </source>
</reference>
<keyword evidence="4" id="KW-0804">Transcription</keyword>
<dbReference type="InterPro" id="IPR013325">
    <property type="entry name" value="RNA_pol_sigma_r2"/>
</dbReference>
<keyword evidence="8" id="KW-1185">Reference proteome</keyword>
<protein>
    <submittedName>
        <fullName evidence="7">Sigma-70 family RNA polymerase sigma factor</fullName>
    </submittedName>
</protein>
<evidence type="ECO:0000259" key="6">
    <source>
        <dbReference type="Pfam" id="PF08281"/>
    </source>
</evidence>
<name>A0ABW8NKQ0_9GAMM</name>
<evidence type="ECO:0000259" key="5">
    <source>
        <dbReference type="Pfam" id="PF04542"/>
    </source>
</evidence>
<comment type="similarity">
    <text evidence="1">Belongs to the sigma-70 factor family. ECF subfamily.</text>
</comment>
<evidence type="ECO:0000256" key="3">
    <source>
        <dbReference type="ARBA" id="ARBA00023082"/>
    </source>
</evidence>
<evidence type="ECO:0000256" key="1">
    <source>
        <dbReference type="ARBA" id="ARBA00010641"/>
    </source>
</evidence>
<feature type="domain" description="RNA polymerase sigma factor 70 region 4 type 2" evidence="6">
    <location>
        <begin position="108"/>
        <end position="160"/>
    </location>
</feature>
<evidence type="ECO:0000256" key="4">
    <source>
        <dbReference type="ARBA" id="ARBA00023163"/>
    </source>
</evidence>
<dbReference type="RefSeq" id="WP_416206569.1">
    <property type="nucleotide sequence ID" value="NZ_JBBKTX010000017.1"/>
</dbReference>
<dbReference type="EMBL" id="JBBKTX010000017">
    <property type="protein sequence ID" value="MFK4753542.1"/>
    <property type="molecule type" value="Genomic_DNA"/>
</dbReference>
<gene>
    <name evidence="7" type="ORF">WG929_14090</name>
</gene>
<dbReference type="Pfam" id="PF08281">
    <property type="entry name" value="Sigma70_r4_2"/>
    <property type="match status" value="1"/>
</dbReference>
<dbReference type="Gene3D" id="1.10.10.10">
    <property type="entry name" value="Winged helix-like DNA-binding domain superfamily/Winged helix DNA-binding domain"/>
    <property type="match status" value="1"/>
</dbReference>
<dbReference type="SUPFAM" id="SSF88659">
    <property type="entry name" value="Sigma3 and sigma4 domains of RNA polymerase sigma factors"/>
    <property type="match status" value="1"/>
</dbReference>
<proteinExistence type="inferred from homology"/>
<dbReference type="InterPro" id="IPR036388">
    <property type="entry name" value="WH-like_DNA-bd_sf"/>
</dbReference>
<dbReference type="SUPFAM" id="SSF88946">
    <property type="entry name" value="Sigma2 domain of RNA polymerase sigma factors"/>
    <property type="match status" value="1"/>
</dbReference>